<dbReference type="RefSeq" id="WP_167093793.1">
    <property type="nucleotide sequence ID" value="NZ_WHJG01000062.1"/>
</dbReference>
<sequence>MSAVKVIRALLIDHAPLAALIEAGSIYAGTVPVGVIPAISIKEITRVELGTASRLQASVLVTSRIQVTVHAKSYPEQKALMEAAKLGSGVHTGVITGVVVRSVLRDVVGADMYDDAAGLYQQTRDFKVVYIAPN</sequence>
<gene>
    <name evidence="1" type="ORF">F2P44_31575</name>
</gene>
<comment type="caution">
    <text evidence="1">The sequence shown here is derived from an EMBL/GenBank/DDBJ whole genome shotgun (WGS) entry which is preliminary data.</text>
</comment>
<evidence type="ECO:0000313" key="2">
    <source>
        <dbReference type="Proteomes" id="UP000621455"/>
    </source>
</evidence>
<evidence type="ECO:0008006" key="3">
    <source>
        <dbReference type="Google" id="ProtNLM"/>
    </source>
</evidence>
<proteinExistence type="predicted"/>
<reference evidence="1 2" key="1">
    <citation type="submission" date="2019-10" db="EMBL/GenBank/DDBJ databases">
        <title>Taxonomy of Antarctic Massilia spp.: description of Massilia rubra sp. nov., Massilia aquatica sp. nov., Massilia mucilaginosa sp. nov., Massilia frigida sp. nov. isolated from streams, lakes and regoliths.</title>
        <authorList>
            <person name="Holochova P."/>
            <person name="Sedlacek I."/>
            <person name="Kralova S."/>
            <person name="Maslanova I."/>
            <person name="Busse H.-J."/>
            <person name="Stankova E."/>
            <person name="Vrbovska V."/>
            <person name="Kovarovic V."/>
            <person name="Bartak M."/>
            <person name="Svec P."/>
            <person name="Pantucek R."/>
        </authorList>
    </citation>
    <scope>NUCLEOTIDE SEQUENCE [LARGE SCALE GENOMIC DNA]</scope>
    <source>
        <strain evidence="1 2">CCM 8695</strain>
    </source>
</reference>
<name>A0ABX0NIS7_9BURK</name>
<accession>A0ABX0NIS7</accession>
<dbReference type="Proteomes" id="UP000621455">
    <property type="component" value="Unassembled WGS sequence"/>
</dbReference>
<organism evidence="1 2">
    <name type="scientific">Massilia frigida</name>
    <dbReference type="NCBI Taxonomy" id="2609281"/>
    <lineage>
        <taxon>Bacteria</taxon>
        <taxon>Pseudomonadati</taxon>
        <taxon>Pseudomonadota</taxon>
        <taxon>Betaproteobacteria</taxon>
        <taxon>Burkholderiales</taxon>
        <taxon>Oxalobacteraceae</taxon>
        <taxon>Telluria group</taxon>
        <taxon>Massilia</taxon>
    </lineage>
</organism>
<evidence type="ECO:0000313" key="1">
    <source>
        <dbReference type="EMBL" id="NHZ83774.1"/>
    </source>
</evidence>
<keyword evidence="2" id="KW-1185">Reference proteome</keyword>
<dbReference type="EMBL" id="WHJG01000062">
    <property type="protein sequence ID" value="NHZ83774.1"/>
    <property type="molecule type" value="Genomic_DNA"/>
</dbReference>
<protein>
    <recommendedName>
        <fullName evidence="3">DUF3168 domain-containing protein</fullName>
    </recommendedName>
</protein>